<reference evidence="2" key="1">
    <citation type="submission" date="2023-08" db="EMBL/GenBank/DDBJ databases">
        <title>Rhodospirillaceae gen. nov., a novel taxon isolated from the Yangtze River Yuezi River estuary sludge.</title>
        <authorList>
            <person name="Ruan L."/>
        </authorList>
    </citation>
    <scope>NUCLEOTIDE SEQUENCE [LARGE SCALE GENOMIC DNA]</scope>
    <source>
        <strain evidence="2">R-7</strain>
    </source>
</reference>
<dbReference type="RefSeq" id="WP_379958589.1">
    <property type="nucleotide sequence ID" value="NZ_JAUYVI010000006.1"/>
</dbReference>
<dbReference type="EMBL" id="JAUYVI010000006">
    <property type="protein sequence ID" value="MDQ7249961.1"/>
    <property type="molecule type" value="Genomic_DNA"/>
</dbReference>
<protein>
    <recommendedName>
        <fullName evidence="3">4-hydroxythreonine-4-phosphate dehydrogenase</fullName>
    </recommendedName>
</protein>
<dbReference type="Proteomes" id="UP001230156">
    <property type="component" value="Unassembled WGS sequence"/>
</dbReference>
<accession>A0ABU0YQG3</accession>
<evidence type="ECO:0008006" key="3">
    <source>
        <dbReference type="Google" id="ProtNLM"/>
    </source>
</evidence>
<evidence type="ECO:0000313" key="2">
    <source>
        <dbReference type="Proteomes" id="UP001230156"/>
    </source>
</evidence>
<organism evidence="1 2">
    <name type="scientific">Dongia sedimenti</name>
    <dbReference type="NCBI Taxonomy" id="3064282"/>
    <lineage>
        <taxon>Bacteria</taxon>
        <taxon>Pseudomonadati</taxon>
        <taxon>Pseudomonadota</taxon>
        <taxon>Alphaproteobacteria</taxon>
        <taxon>Rhodospirillales</taxon>
        <taxon>Dongiaceae</taxon>
        <taxon>Dongia</taxon>
    </lineage>
</organism>
<proteinExistence type="predicted"/>
<dbReference type="Gene3D" id="3.20.20.390">
    <property type="entry name" value="FMN-linked oxidoreductases"/>
    <property type="match status" value="1"/>
</dbReference>
<dbReference type="InterPro" id="IPR038597">
    <property type="entry name" value="GGGP/HepGP_synthase_sf"/>
</dbReference>
<gene>
    <name evidence="1" type="ORF">Q8A70_19890</name>
</gene>
<keyword evidence="2" id="KW-1185">Reference proteome</keyword>
<comment type="caution">
    <text evidence="1">The sequence shown here is derived from an EMBL/GenBank/DDBJ whole genome shotgun (WGS) entry which is preliminary data.</text>
</comment>
<sequence length="226" mass="23845">MDFIFMLTRQDRTIADCLELFELIRPLKLGHVGFKDIGVPPETLSKLAGAIRDSGAMVYMEVVSTTPEACLNSARVAAELKVDRLLGGTDVTGVQAAIKGTKTAYLPFPGFPRGHPTKLAGQPKDVEAHCRAFMEQGCEGADLLAYRATEAEPLDLVRAARRGLGNGHLVVAGSVSTRAQIQALAEAGADAFTIGSAVFDGSYAPDKGSILSQLAAVQADCKIGSR</sequence>
<dbReference type="SUPFAM" id="SSF51412">
    <property type="entry name" value="Inosine monophosphate dehydrogenase (IMPDH)"/>
    <property type="match status" value="1"/>
</dbReference>
<evidence type="ECO:0000313" key="1">
    <source>
        <dbReference type="EMBL" id="MDQ7249961.1"/>
    </source>
</evidence>
<name>A0ABU0YQG3_9PROT</name>